<keyword evidence="1" id="KW-1185">Reference proteome</keyword>
<name>A0A5S6QI19_TRIMR</name>
<dbReference type="WBParaSite" id="TMUE_2000006790.1">
    <property type="protein sequence ID" value="TMUE_2000006790.1"/>
    <property type="gene ID" value="WBGene00286224"/>
</dbReference>
<accession>A0A5S6QI19</accession>
<sequence length="91" mass="10581">MINWSKKSFGDSNLPQPNPLFEATRENYLKLHDANFSECETVVRIWAIFLSDNRLLYRSYRAGQFRKLSKTRKLHPVAHSFTQLPGAAKAR</sequence>
<proteinExistence type="predicted"/>
<evidence type="ECO:0000313" key="1">
    <source>
        <dbReference type="Proteomes" id="UP000046395"/>
    </source>
</evidence>
<dbReference type="AlphaFoldDB" id="A0A5S6QI19"/>
<dbReference type="Proteomes" id="UP000046395">
    <property type="component" value="Unassembled WGS sequence"/>
</dbReference>
<protein>
    <submittedName>
        <fullName evidence="2">Uncharacterized protein</fullName>
    </submittedName>
</protein>
<evidence type="ECO:0000313" key="2">
    <source>
        <dbReference type="WBParaSite" id="TMUE_2000006790.1"/>
    </source>
</evidence>
<organism evidence="1 2">
    <name type="scientific">Trichuris muris</name>
    <name type="common">Mouse whipworm</name>
    <dbReference type="NCBI Taxonomy" id="70415"/>
    <lineage>
        <taxon>Eukaryota</taxon>
        <taxon>Metazoa</taxon>
        <taxon>Ecdysozoa</taxon>
        <taxon>Nematoda</taxon>
        <taxon>Enoplea</taxon>
        <taxon>Dorylaimia</taxon>
        <taxon>Trichinellida</taxon>
        <taxon>Trichuridae</taxon>
        <taxon>Trichuris</taxon>
    </lineage>
</organism>
<reference evidence="2" key="1">
    <citation type="submission" date="2019-12" db="UniProtKB">
        <authorList>
            <consortium name="WormBaseParasite"/>
        </authorList>
    </citation>
    <scope>IDENTIFICATION</scope>
</reference>